<feature type="binding site" evidence="1">
    <location>
        <begin position="109"/>
        <end position="112"/>
    </location>
    <ligand>
        <name>substrate</name>
    </ligand>
</feature>
<dbReference type="EMBL" id="QZKI01000091">
    <property type="protein sequence ID" value="RJP68514.1"/>
    <property type="molecule type" value="Genomic_DNA"/>
</dbReference>
<name>A0A419EVU8_9BACT</name>
<dbReference type="Pfam" id="PF03737">
    <property type="entry name" value="RraA-like"/>
    <property type="match status" value="1"/>
</dbReference>
<protein>
    <recommendedName>
        <fullName evidence="4">RraA family protein</fullName>
    </recommendedName>
</protein>
<dbReference type="CDD" id="cd16841">
    <property type="entry name" value="RraA_family"/>
    <property type="match status" value="1"/>
</dbReference>
<organism evidence="2 3">
    <name type="scientific">Candidatus Abyssobacteria bacterium SURF_17</name>
    <dbReference type="NCBI Taxonomy" id="2093361"/>
    <lineage>
        <taxon>Bacteria</taxon>
        <taxon>Pseudomonadati</taxon>
        <taxon>Candidatus Hydrogenedentota</taxon>
        <taxon>Candidatus Abyssobacteria</taxon>
    </lineage>
</organism>
<reference evidence="2 3" key="1">
    <citation type="journal article" date="2017" name="ISME J.">
        <title>Energy and carbon metabolisms in a deep terrestrial subsurface fluid microbial community.</title>
        <authorList>
            <person name="Momper L."/>
            <person name="Jungbluth S.P."/>
            <person name="Lee M.D."/>
            <person name="Amend J.P."/>
        </authorList>
    </citation>
    <scope>NUCLEOTIDE SEQUENCE [LARGE SCALE GENOMIC DNA]</scope>
    <source>
        <strain evidence="2">SURF_17</strain>
    </source>
</reference>
<dbReference type="InterPro" id="IPR005493">
    <property type="entry name" value="RraA/RraA-like"/>
</dbReference>
<comment type="cofactor">
    <cofactor evidence="1">
        <name>Mg(2+)</name>
        <dbReference type="ChEBI" id="CHEBI:18420"/>
    </cofactor>
</comment>
<dbReference type="SUPFAM" id="SSF89562">
    <property type="entry name" value="RraA-like"/>
    <property type="match status" value="1"/>
</dbReference>
<dbReference type="Gene3D" id="3.50.30.40">
    <property type="entry name" value="Ribonuclease E inhibitor RraA/RraA-like"/>
    <property type="match status" value="1"/>
</dbReference>
<evidence type="ECO:0000256" key="1">
    <source>
        <dbReference type="PIRSR" id="PIRSR605493-1"/>
    </source>
</evidence>
<accession>A0A419EVU8</accession>
<keyword evidence="1" id="KW-0479">Metal-binding</keyword>
<comment type="caution">
    <text evidence="2">The sequence shown here is derived from an EMBL/GenBank/DDBJ whole genome shotgun (WGS) entry which is preliminary data.</text>
</comment>
<sequence length="233" mass="25206">MSQSLSEDKILALCDRLERLYTPAVSDVLDDMGHRNCAMSSGFTPVIADSVVAGPAFTMAEDKADSTLLLKDMDPEFVVGLLDAFCGGLKKGQVIVVDTNGFWGAGAYGELMATTTKYYGGARGAVVDGPIRDIPRIKEIGFPVWARGNIPTDSVGRTKLVSINESMHCGGVEVNPGDVILADTDGVIVIPQSVDLEELVARAEEVVHAERRSREELRQGKSLREVYEKYGRL</sequence>
<dbReference type="GO" id="GO:0046872">
    <property type="term" value="F:metal ion binding"/>
    <property type="evidence" value="ECO:0007669"/>
    <property type="project" value="UniProtKB-KW"/>
</dbReference>
<dbReference type="PANTHER" id="PTHR33254">
    <property type="entry name" value="4-HYDROXY-4-METHYL-2-OXOGLUTARATE ALDOLASE 3-RELATED"/>
    <property type="match status" value="1"/>
</dbReference>
<dbReference type="Proteomes" id="UP000285961">
    <property type="component" value="Unassembled WGS sequence"/>
</dbReference>
<keyword evidence="1" id="KW-0460">Magnesium</keyword>
<feature type="binding site" evidence="1">
    <location>
        <position position="133"/>
    </location>
    <ligand>
        <name>Mg(2+)</name>
        <dbReference type="ChEBI" id="CHEBI:18420"/>
    </ligand>
</feature>
<evidence type="ECO:0000313" key="3">
    <source>
        <dbReference type="Proteomes" id="UP000285961"/>
    </source>
</evidence>
<dbReference type="AlphaFoldDB" id="A0A419EVU8"/>
<feature type="binding site" evidence="1">
    <location>
        <position position="132"/>
    </location>
    <ligand>
        <name>substrate</name>
    </ligand>
</feature>
<evidence type="ECO:0000313" key="2">
    <source>
        <dbReference type="EMBL" id="RJP68514.1"/>
    </source>
</evidence>
<dbReference type="PANTHER" id="PTHR33254:SF16">
    <property type="entry name" value="BLR3842 PROTEIN"/>
    <property type="match status" value="1"/>
</dbReference>
<dbReference type="InterPro" id="IPR036704">
    <property type="entry name" value="RraA/RraA-like_sf"/>
</dbReference>
<proteinExistence type="predicted"/>
<gene>
    <name evidence="2" type="ORF">C4532_12775</name>
</gene>
<evidence type="ECO:0008006" key="4">
    <source>
        <dbReference type="Google" id="ProtNLM"/>
    </source>
</evidence>